<dbReference type="SUPFAM" id="SSF53901">
    <property type="entry name" value="Thiolase-like"/>
    <property type="match status" value="1"/>
</dbReference>
<gene>
    <name evidence="6" type="ORF">GM543_13950</name>
</gene>
<dbReference type="GO" id="GO:0006633">
    <property type="term" value="P:fatty acid biosynthetic process"/>
    <property type="evidence" value="ECO:0007669"/>
    <property type="project" value="UniProtKB-KW"/>
</dbReference>
<evidence type="ECO:0000256" key="1">
    <source>
        <dbReference type="ARBA" id="ARBA00008642"/>
    </source>
</evidence>
<dbReference type="InterPro" id="IPR016039">
    <property type="entry name" value="Thiolase-like"/>
</dbReference>
<protein>
    <submittedName>
        <fullName evidence="6">3-oxoacyl-ACP synthase</fullName>
    </submittedName>
</protein>
<proteinExistence type="inferred from homology"/>
<dbReference type="PANTHER" id="PTHR43091">
    <property type="entry name" value="3-OXOACYL-[ACYL-CARRIER-PROTEIN] SYNTHASE"/>
    <property type="match status" value="1"/>
</dbReference>
<reference evidence="6 7" key="1">
    <citation type="submission" date="2019-11" db="EMBL/GenBank/DDBJ databases">
        <title>Growth characteristics of pneumococcus vary with the chemical composition of the capsule and with environmental conditions.</title>
        <authorList>
            <person name="Tothpal A."/>
            <person name="Desobry K."/>
            <person name="Joshi S."/>
            <person name="Wyllie A.L."/>
            <person name="Weinberger D.M."/>
        </authorList>
    </citation>
    <scope>NUCLEOTIDE SEQUENCE [LARGE SCALE GENOMIC DNA]</scope>
    <source>
        <strain evidence="7">pnumococcus35B</strain>
    </source>
</reference>
<keyword evidence="5" id="KW-0275">Fatty acid biosynthesis</keyword>
<name>A0A6I3U4V7_STREE</name>
<dbReference type="GO" id="GO:0016746">
    <property type="term" value="F:acyltransferase activity"/>
    <property type="evidence" value="ECO:0007669"/>
    <property type="project" value="InterPro"/>
</dbReference>
<evidence type="ECO:0000313" key="6">
    <source>
        <dbReference type="EMBL" id="MTV88556.1"/>
    </source>
</evidence>
<evidence type="ECO:0000313" key="7">
    <source>
        <dbReference type="Proteomes" id="UP000469505"/>
    </source>
</evidence>
<keyword evidence="2" id="KW-0444">Lipid biosynthesis</keyword>
<keyword evidence="3" id="KW-0276">Fatty acid metabolism</keyword>
<dbReference type="EMBL" id="WNHX01000854">
    <property type="protein sequence ID" value="MTV88556.1"/>
    <property type="molecule type" value="Genomic_DNA"/>
</dbReference>
<feature type="non-terminal residue" evidence="6">
    <location>
        <position position="1"/>
    </location>
</feature>
<dbReference type="AlphaFoldDB" id="A0A6I3U4V7"/>
<comment type="caution">
    <text evidence="6">The sequence shown here is derived from an EMBL/GenBank/DDBJ whole genome shotgun (WGS) entry which is preliminary data.</text>
</comment>
<sequence length="89" mass="9536">VPEQVVTNHDLAQIMDTSDEWISSRTGIKQRHISKTESTSDLATEVAKSLLATGSLTADKIDFIIVATITPDSMMPSTAARVQANIGAH</sequence>
<accession>A0A6I3U4V7</accession>
<feature type="non-terminal residue" evidence="6">
    <location>
        <position position="89"/>
    </location>
</feature>
<dbReference type="Proteomes" id="UP000469505">
    <property type="component" value="Unassembled WGS sequence"/>
</dbReference>
<evidence type="ECO:0000256" key="2">
    <source>
        <dbReference type="ARBA" id="ARBA00022516"/>
    </source>
</evidence>
<keyword evidence="4" id="KW-0443">Lipid metabolism</keyword>
<evidence type="ECO:0000256" key="3">
    <source>
        <dbReference type="ARBA" id="ARBA00022832"/>
    </source>
</evidence>
<dbReference type="PANTHER" id="PTHR43091:SF1">
    <property type="entry name" value="BETA-KETOACYL-[ACYL-CARRIER-PROTEIN] SYNTHASE III, CHLOROPLASTIC"/>
    <property type="match status" value="1"/>
</dbReference>
<organism evidence="6 7">
    <name type="scientific">Streptococcus pneumoniae</name>
    <dbReference type="NCBI Taxonomy" id="1313"/>
    <lineage>
        <taxon>Bacteria</taxon>
        <taxon>Bacillati</taxon>
        <taxon>Bacillota</taxon>
        <taxon>Bacilli</taxon>
        <taxon>Lactobacillales</taxon>
        <taxon>Streptococcaceae</taxon>
        <taxon>Streptococcus</taxon>
    </lineage>
</organism>
<comment type="similarity">
    <text evidence="1">Belongs to the thiolase-like superfamily. FabH family.</text>
</comment>
<evidence type="ECO:0000256" key="5">
    <source>
        <dbReference type="ARBA" id="ARBA00023160"/>
    </source>
</evidence>
<evidence type="ECO:0000256" key="4">
    <source>
        <dbReference type="ARBA" id="ARBA00023098"/>
    </source>
</evidence>
<dbReference type="Gene3D" id="3.40.47.10">
    <property type="match status" value="1"/>
</dbReference>